<feature type="domain" description="Penicillin-binding protein transpeptidase" evidence="5">
    <location>
        <begin position="235"/>
        <end position="520"/>
    </location>
</feature>
<dbReference type="Pfam" id="PF00905">
    <property type="entry name" value="Transpeptidase"/>
    <property type="match status" value="1"/>
</dbReference>
<evidence type="ECO:0000256" key="2">
    <source>
        <dbReference type="ARBA" id="ARBA00022645"/>
    </source>
</evidence>
<dbReference type="GO" id="GO:0005886">
    <property type="term" value="C:plasma membrane"/>
    <property type="evidence" value="ECO:0007669"/>
    <property type="project" value="TreeGrafter"/>
</dbReference>
<keyword evidence="2" id="KW-0121">Carboxypeptidase</keyword>
<dbReference type="Gene3D" id="3.40.710.10">
    <property type="entry name" value="DD-peptidase/beta-lactamase superfamily"/>
    <property type="match status" value="1"/>
</dbReference>
<evidence type="ECO:0000256" key="1">
    <source>
        <dbReference type="ARBA" id="ARBA00004370"/>
    </source>
</evidence>
<dbReference type="SUPFAM" id="SSF56601">
    <property type="entry name" value="beta-lactamase/transpeptidase-like"/>
    <property type="match status" value="1"/>
</dbReference>
<dbReference type="Proteomes" id="UP000248614">
    <property type="component" value="Unassembled WGS sequence"/>
</dbReference>
<keyword evidence="3 4" id="KW-0472">Membrane</keyword>
<dbReference type="PANTHER" id="PTHR30627:SF1">
    <property type="entry name" value="PEPTIDOGLYCAN D,D-TRANSPEPTIDASE FTSI"/>
    <property type="match status" value="1"/>
</dbReference>
<keyword evidence="2" id="KW-0378">Hydrolase</keyword>
<protein>
    <submittedName>
        <fullName evidence="7">Peptidoglycan glycosyltransferase</fullName>
    </submittedName>
</protein>
<dbReference type="InterPro" id="IPR012338">
    <property type="entry name" value="Beta-lactam/transpept-like"/>
</dbReference>
<dbReference type="GO" id="GO:0008658">
    <property type="term" value="F:penicillin binding"/>
    <property type="evidence" value="ECO:0007669"/>
    <property type="project" value="InterPro"/>
</dbReference>
<dbReference type="Pfam" id="PF03717">
    <property type="entry name" value="PBP_dimer"/>
    <property type="match status" value="1"/>
</dbReference>
<evidence type="ECO:0000259" key="6">
    <source>
        <dbReference type="Pfam" id="PF03717"/>
    </source>
</evidence>
<dbReference type="Gene3D" id="3.30.450.330">
    <property type="match status" value="1"/>
</dbReference>
<evidence type="ECO:0000313" key="8">
    <source>
        <dbReference type="Proteomes" id="UP000248614"/>
    </source>
</evidence>
<keyword evidence="7" id="KW-0808">Transferase</keyword>
<reference evidence="7 8" key="1">
    <citation type="submission" date="2017-08" db="EMBL/GenBank/DDBJ databases">
        <title>Infants hospitalized years apart are colonized by the same room-sourced microbial strains.</title>
        <authorList>
            <person name="Brooks B."/>
            <person name="Olm M.R."/>
            <person name="Firek B.A."/>
            <person name="Baker R."/>
            <person name="Thomas B.C."/>
            <person name="Morowitz M.J."/>
            <person name="Banfield J.F."/>
        </authorList>
    </citation>
    <scope>NUCLEOTIDE SEQUENCE [LARGE SCALE GENOMIC DNA]</scope>
    <source>
        <strain evidence="7">S2_018_000_R3_110</strain>
    </source>
</reference>
<name>A0A2W4ZKM9_9SPHN</name>
<dbReference type="GO" id="GO:0071555">
    <property type="term" value="P:cell wall organization"/>
    <property type="evidence" value="ECO:0007669"/>
    <property type="project" value="TreeGrafter"/>
</dbReference>
<dbReference type="Gene3D" id="3.90.1310.10">
    <property type="entry name" value="Penicillin-binding protein 2a (Domain 2)"/>
    <property type="match status" value="1"/>
</dbReference>
<dbReference type="GO" id="GO:0004180">
    <property type="term" value="F:carboxypeptidase activity"/>
    <property type="evidence" value="ECO:0007669"/>
    <property type="project" value="UniProtKB-KW"/>
</dbReference>
<keyword evidence="4" id="KW-1133">Transmembrane helix</keyword>
<organism evidence="7 8">
    <name type="scientific">Sphingomonas hengshuiensis</name>
    <dbReference type="NCBI Taxonomy" id="1609977"/>
    <lineage>
        <taxon>Bacteria</taxon>
        <taxon>Pseudomonadati</taxon>
        <taxon>Pseudomonadota</taxon>
        <taxon>Alphaproteobacteria</taxon>
        <taxon>Sphingomonadales</taxon>
        <taxon>Sphingomonadaceae</taxon>
        <taxon>Sphingomonas</taxon>
    </lineage>
</organism>
<gene>
    <name evidence="7" type="ORF">DI632_01040</name>
</gene>
<evidence type="ECO:0000256" key="4">
    <source>
        <dbReference type="SAM" id="Phobius"/>
    </source>
</evidence>
<dbReference type="GO" id="GO:0016740">
    <property type="term" value="F:transferase activity"/>
    <property type="evidence" value="ECO:0007669"/>
    <property type="project" value="UniProtKB-KW"/>
</dbReference>
<evidence type="ECO:0000313" key="7">
    <source>
        <dbReference type="EMBL" id="PZO80659.1"/>
    </source>
</evidence>
<keyword evidence="2" id="KW-0645">Protease</keyword>
<dbReference type="AlphaFoldDB" id="A0A2W4ZKM9"/>
<proteinExistence type="predicted"/>
<dbReference type="PANTHER" id="PTHR30627">
    <property type="entry name" value="PEPTIDOGLYCAN D,D-TRANSPEPTIDASE"/>
    <property type="match status" value="1"/>
</dbReference>
<evidence type="ECO:0000256" key="3">
    <source>
        <dbReference type="ARBA" id="ARBA00023136"/>
    </source>
</evidence>
<dbReference type="InterPro" id="IPR005311">
    <property type="entry name" value="PBP_dimer"/>
</dbReference>
<feature type="transmembrane region" description="Helical" evidence="4">
    <location>
        <begin position="29"/>
        <end position="54"/>
    </location>
</feature>
<comment type="caution">
    <text evidence="7">The sequence shown here is derived from an EMBL/GenBank/DDBJ whole genome shotgun (WGS) entry which is preliminary data.</text>
</comment>
<dbReference type="EMBL" id="QFNF01000002">
    <property type="protein sequence ID" value="PZO80659.1"/>
    <property type="molecule type" value="Genomic_DNA"/>
</dbReference>
<dbReference type="SUPFAM" id="SSF56519">
    <property type="entry name" value="Penicillin binding protein dimerisation domain"/>
    <property type="match status" value="1"/>
</dbReference>
<feature type="domain" description="Penicillin-binding protein dimerisation" evidence="6">
    <location>
        <begin position="67"/>
        <end position="177"/>
    </location>
</feature>
<dbReference type="InterPro" id="IPR001460">
    <property type="entry name" value="PCN-bd_Tpept"/>
</dbReference>
<comment type="subcellular location">
    <subcellularLocation>
        <location evidence="1">Membrane</location>
    </subcellularLocation>
</comment>
<evidence type="ECO:0000259" key="5">
    <source>
        <dbReference type="Pfam" id="PF00905"/>
    </source>
</evidence>
<sequence length="571" mass="61095">MIVVVAPPLNQQRADGARHTLVNIAHYRLMVLMLLFAAGVTVILARLMLLAVAAEPRSAIAAEAALVPLRGDLVDRNGAPLARTIDAWSIAVRPDKVIGDKKQLAGQLAALMPDHDAAYYYAQLNLDRSFVYLRRRALPELVQAVNALGEPGIALGREPERLYPQSAMAAHALGYLDMDGRGVRGMEKFLNARLVDPAERGRPVALSLDLRVQAALESELANAMAVFQARGAGGIVLDSDTGEVIAMTSLPTFNPNHVTANTGQMNTVTQGVYELGSAFKPLTMAAALDTGVAPSLSKRYDATQPLAVGGFRIRDDHAQKRWLNIPETLVHSSNIATARIADEMGQARMENLFRALHFDSAPDIQLEKSRTIWPHYWGRTTTMTTAYGHGIAVTPLHLASAYAALVNGGIWRPATMLKLRPGQAPAGSRVFSEATSAKMRGLLRLVVTDGTGRKAAAPGFRVGGKTGTAETVGAGGGYSKKVNVSTFAAVFPMDRPRYVVIAMLDSPKGTKETFGFTSAAWTAAPVVSRVISRTGPLLGVIPDANADIDITELRGLLWHAPGDAKKLANVE</sequence>
<keyword evidence="4" id="KW-0812">Transmembrane</keyword>
<dbReference type="InterPro" id="IPR036138">
    <property type="entry name" value="PBP_dimer_sf"/>
</dbReference>
<dbReference type="InterPro" id="IPR050515">
    <property type="entry name" value="Beta-lactam/transpept"/>
</dbReference>
<accession>A0A2W4ZKM9</accession>